<dbReference type="Proteomes" id="UP001519460">
    <property type="component" value="Unassembled WGS sequence"/>
</dbReference>
<comment type="caution">
    <text evidence="2">The sequence shown here is derived from an EMBL/GenBank/DDBJ whole genome shotgun (WGS) entry which is preliminary data.</text>
</comment>
<name>A0ABD0K1T6_9CAEN</name>
<accession>A0ABD0K1T6</accession>
<evidence type="ECO:0000313" key="2">
    <source>
        <dbReference type="EMBL" id="KAK7481370.1"/>
    </source>
</evidence>
<evidence type="ECO:0000256" key="1">
    <source>
        <dbReference type="SAM" id="MobiDB-lite"/>
    </source>
</evidence>
<protein>
    <submittedName>
        <fullName evidence="2">Uncharacterized protein</fullName>
    </submittedName>
</protein>
<organism evidence="2 3">
    <name type="scientific">Batillaria attramentaria</name>
    <dbReference type="NCBI Taxonomy" id="370345"/>
    <lineage>
        <taxon>Eukaryota</taxon>
        <taxon>Metazoa</taxon>
        <taxon>Spiralia</taxon>
        <taxon>Lophotrochozoa</taxon>
        <taxon>Mollusca</taxon>
        <taxon>Gastropoda</taxon>
        <taxon>Caenogastropoda</taxon>
        <taxon>Sorbeoconcha</taxon>
        <taxon>Cerithioidea</taxon>
        <taxon>Batillariidae</taxon>
        <taxon>Batillaria</taxon>
    </lineage>
</organism>
<keyword evidence="3" id="KW-1185">Reference proteome</keyword>
<gene>
    <name evidence="2" type="ORF">BaRGS_00027326</name>
</gene>
<feature type="compositionally biased region" description="Polar residues" evidence="1">
    <location>
        <begin position="609"/>
        <end position="622"/>
    </location>
</feature>
<reference evidence="2 3" key="1">
    <citation type="journal article" date="2023" name="Sci. Data">
        <title>Genome assembly of the Korean intertidal mud-creeper Batillaria attramentaria.</title>
        <authorList>
            <person name="Patra A.K."/>
            <person name="Ho P.T."/>
            <person name="Jun S."/>
            <person name="Lee S.J."/>
            <person name="Kim Y."/>
            <person name="Won Y.J."/>
        </authorList>
    </citation>
    <scope>NUCLEOTIDE SEQUENCE [LARGE SCALE GENOMIC DNA]</scope>
    <source>
        <strain evidence="2">Wonlab-2016</strain>
    </source>
</reference>
<dbReference type="EMBL" id="JACVVK020000263">
    <property type="protein sequence ID" value="KAK7481370.1"/>
    <property type="molecule type" value="Genomic_DNA"/>
</dbReference>
<dbReference type="AlphaFoldDB" id="A0ABD0K1T6"/>
<sequence length="687" mass="72121">MYVPHAKANRKLKVPCEHCAEFTVWLERRHVRYLSQRWEDIARRLGTQYFPLTVFLECDRFLQTVPDLLMLVTVDNHWSSAAHGQGVAANFAPRVEHRFAPAMEGSVLPQNGGPLGGVFGSAFVENPGHLQPRLVFMAPPAPVIPTADKTATVWVRNRPISATHSTMPDVKPAERAVMRAAGAGELQREVVHGMPAVQLGQEKLLGRPILGRPVGMEPTPSSFVGGDHFAAPSAGYHQGTFVAGNLAHEHLLAAPLAMGNSSLHLLAAPPAMGNSGFYGNVPTLDNTQQGAQGGRAFMTALGGDDSGMYFGAADQLAHVNGTHYRGTQGGGVCHGTPVHDAQVGVPLPVGGAPASVFLPGGGQSGASLSQIAFAALMGGSHPGMAGPGAHSSSQSHGAYLGSSVSGTSVGVAAPGSYLNPVAEVFFPRMQVVDTYPGAMLDSAFVSAHDRHGPSGGAGSHAPIVGHSQAISGRTEAVIIGAQPTSVFSRSDLERLFHENKAAERRMYPQVTILEMPVGAFQAAPSGDGMPGAFLHDFLGSGPRDRTSVHPLGGTDAARGIEHSLRTAQHKMLHGDNNSRSCPPVSHSRQHVNAHPSMAFPPHAVAPPYTLQTSLQHQQESAVGQTQSQSFKSSSHGSGIVSNSHSLTSSNKENVLPSAGGEGSTPQADLDYMYVDLCLTNHETEGQF</sequence>
<feature type="compositionally biased region" description="Low complexity" evidence="1">
    <location>
        <begin position="623"/>
        <end position="645"/>
    </location>
</feature>
<proteinExistence type="predicted"/>
<evidence type="ECO:0000313" key="3">
    <source>
        <dbReference type="Proteomes" id="UP001519460"/>
    </source>
</evidence>
<feature type="region of interest" description="Disordered" evidence="1">
    <location>
        <begin position="572"/>
        <end position="663"/>
    </location>
</feature>